<evidence type="ECO:0000256" key="3">
    <source>
        <dbReference type="ARBA" id="ARBA00022884"/>
    </source>
</evidence>
<comment type="function">
    <text evidence="7">With S5 and S12 plays an important role in translational accuracy.</text>
</comment>
<keyword evidence="5 7" id="KW-0687">Ribonucleoprotein</keyword>
<proteinExistence type="inferred from homology"/>
<dbReference type="GO" id="GO:0019843">
    <property type="term" value="F:rRNA binding"/>
    <property type="evidence" value="ECO:0007669"/>
    <property type="project" value="UniProtKB-UniRule"/>
</dbReference>
<feature type="domain" description="Small ribosomal subunit protein uS4 N-terminal" evidence="9">
    <location>
        <begin position="3"/>
        <end position="66"/>
    </location>
</feature>
<evidence type="ECO:0000313" key="10">
    <source>
        <dbReference type="EMBL" id="PIY58837.1"/>
    </source>
</evidence>
<comment type="caution">
    <text evidence="10">The sequence shown here is derived from an EMBL/GenBank/DDBJ whole genome shotgun (WGS) entry which is preliminary data.</text>
</comment>
<dbReference type="Pfam" id="PF01479">
    <property type="entry name" value="S4"/>
    <property type="match status" value="1"/>
</dbReference>
<comment type="similarity">
    <text evidence="1 7">Belongs to the universal ribosomal protein uS4 family.</text>
</comment>
<dbReference type="FunFam" id="3.10.290.10:FF:000001">
    <property type="entry name" value="30S ribosomal protein S4"/>
    <property type="match status" value="1"/>
</dbReference>
<dbReference type="PROSITE" id="PS50889">
    <property type="entry name" value="S4"/>
    <property type="match status" value="1"/>
</dbReference>
<evidence type="ECO:0000259" key="9">
    <source>
        <dbReference type="SMART" id="SM01390"/>
    </source>
</evidence>
<dbReference type="SUPFAM" id="SSF55174">
    <property type="entry name" value="Alpha-L RNA-binding motif"/>
    <property type="match status" value="1"/>
</dbReference>
<keyword evidence="3 7" id="KW-0694">RNA-binding</keyword>
<evidence type="ECO:0000256" key="4">
    <source>
        <dbReference type="ARBA" id="ARBA00022980"/>
    </source>
</evidence>
<accession>A0A2M7Q5X4</accession>
<dbReference type="Gene3D" id="1.10.1050.10">
    <property type="entry name" value="Ribosomal Protein S4 Delta 41, Chain A, domain 1"/>
    <property type="match status" value="1"/>
</dbReference>
<dbReference type="InterPro" id="IPR005709">
    <property type="entry name" value="Ribosomal_uS4_bac-type"/>
</dbReference>
<protein>
    <recommendedName>
        <fullName evidence="6 7">Small ribosomal subunit protein uS4</fullName>
    </recommendedName>
</protein>
<evidence type="ECO:0000256" key="7">
    <source>
        <dbReference type="HAMAP-Rule" id="MF_01306"/>
    </source>
</evidence>
<keyword evidence="2 7" id="KW-0699">rRNA-binding</keyword>
<organism evidence="10 11">
    <name type="scientific">Candidatus Wolfebacteria bacterium CG_4_10_14_0_8_um_filter_39_64</name>
    <dbReference type="NCBI Taxonomy" id="1975063"/>
    <lineage>
        <taxon>Bacteria</taxon>
        <taxon>Candidatus Wolfeibacteriota</taxon>
    </lineage>
</organism>
<name>A0A2M7Q5X4_9BACT</name>
<dbReference type="InterPro" id="IPR002942">
    <property type="entry name" value="S4_RNA-bd"/>
</dbReference>
<evidence type="ECO:0000259" key="8">
    <source>
        <dbReference type="SMART" id="SM00363"/>
    </source>
</evidence>
<gene>
    <name evidence="7" type="primary">rpsD</name>
    <name evidence="10" type="ORF">COY97_02060</name>
</gene>
<evidence type="ECO:0000256" key="6">
    <source>
        <dbReference type="ARBA" id="ARBA00035254"/>
    </source>
</evidence>
<evidence type="ECO:0000256" key="2">
    <source>
        <dbReference type="ARBA" id="ARBA00022730"/>
    </source>
</evidence>
<evidence type="ECO:0000313" key="11">
    <source>
        <dbReference type="Proteomes" id="UP000228730"/>
    </source>
</evidence>
<dbReference type="Proteomes" id="UP000228730">
    <property type="component" value="Unassembled WGS sequence"/>
</dbReference>
<dbReference type="Pfam" id="PF00163">
    <property type="entry name" value="Ribosomal_S4"/>
    <property type="match status" value="1"/>
</dbReference>
<sequence length="175" mass="19860">MVRRPNRPGIHGGKRRRALSEYGTQLLEKQRIRVSYGLREAQLAKIVKDSSGKTGAVGETIINYLERQLSNAIFRLGLASSRVVARQLINHGHFLVNGKKVTAPSYFVKAGDVISVKPSSQNLLIFKDLLNKIKKYEPPEWLFLDKEKIEGRILSLPKDVEIPFDINLLVDYYSK</sequence>
<dbReference type="PANTHER" id="PTHR11831:SF4">
    <property type="entry name" value="SMALL RIBOSOMAL SUBUNIT PROTEIN US4M"/>
    <property type="match status" value="1"/>
</dbReference>
<dbReference type="HAMAP" id="MF_01306_B">
    <property type="entry name" value="Ribosomal_uS4_B"/>
    <property type="match status" value="1"/>
</dbReference>
<dbReference type="InterPro" id="IPR001912">
    <property type="entry name" value="Ribosomal_uS4_N"/>
</dbReference>
<comment type="function">
    <text evidence="7">One of the primary rRNA binding proteins, it binds directly to 16S rRNA where it nucleates assembly of the body of the 30S subunit.</text>
</comment>
<feature type="domain" description="RNA-binding S4" evidence="8">
    <location>
        <begin position="67"/>
        <end position="131"/>
    </location>
</feature>
<dbReference type="GO" id="GO:0003735">
    <property type="term" value="F:structural constituent of ribosome"/>
    <property type="evidence" value="ECO:0007669"/>
    <property type="project" value="InterPro"/>
</dbReference>
<keyword evidence="4 7" id="KW-0689">Ribosomal protein</keyword>
<comment type="subunit">
    <text evidence="7">Part of the 30S ribosomal subunit. Contacts protein S5. The interaction surface between S4 and S5 is involved in control of translational fidelity.</text>
</comment>
<evidence type="ECO:0000256" key="5">
    <source>
        <dbReference type="ARBA" id="ARBA00023274"/>
    </source>
</evidence>
<dbReference type="CDD" id="cd00165">
    <property type="entry name" value="S4"/>
    <property type="match status" value="1"/>
</dbReference>
<dbReference type="NCBIfam" id="NF003717">
    <property type="entry name" value="PRK05327.1"/>
    <property type="match status" value="1"/>
</dbReference>
<dbReference type="GO" id="GO:0006412">
    <property type="term" value="P:translation"/>
    <property type="evidence" value="ECO:0007669"/>
    <property type="project" value="UniProtKB-UniRule"/>
</dbReference>
<dbReference type="GO" id="GO:0015935">
    <property type="term" value="C:small ribosomal subunit"/>
    <property type="evidence" value="ECO:0007669"/>
    <property type="project" value="InterPro"/>
</dbReference>
<dbReference type="GO" id="GO:0042274">
    <property type="term" value="P:ribosomal small subunit biogenesis"/>
    <property type="evidence" value="ECO:0007669"/>
    <property type="project" value="TreeGrafter"/>
</dbReference>
<reference evidence="11" key="1">
    <citation type="submission" date="2017-09" db="EMBL/GenBank/DDBJ databases">
        <title>Depth-based differentiation of microbial function through sediment-hosted aquifers and enrichment of novel symbionts in the deep terrestrial subsurface.</title>
        <authorList>
            <person name="Probst A.J."/>
            <person name="Ladd B."/>
            <person name="Jarett J.K."/>
            <person name="Geller-Mcgrath D.E."/>
            <person name="Sieber C.M.K."/>
            <person name="Emerson J.B."/>
            <person name="Anantharaman K."/>
            <person name="Thomas B.C."/>
            <person name="Malmstrom R."/>
            <person name="Stieglmeier M."/>
            <person name="Klingl A."/>
            <person name="Woyke T."/>
            <person name="Ryan C.M."/>
            <person name="Banfield J.F."/>
        </authorList>
    </citation>
    <scope>NUCLEOTIDE SEQUENCE [LARGE SCALE GENOMIC DNA]</scope>
</reference>
<dbReference type="InterPro" id="IPR022801">
    <property type="entry name" value="Ribosomal_uS4"/>
</dbReference>
<dbReference type="PANTHER" id="PTHR11831">
    <property type="entry name" value="30S 40S RIBOSOMAL PROTEIN"/>
    <property type="match status" value="1"/>
</dbReference>
<dbReference type="AlphaFoldDB" id="A0A2M7Q5X4"/>
<dbReference type="SMART" id="SM00363">
    <property type="entry name" value="S4"/>
    <property type="match status" value="1"/>
</dbReference>
<dbReference type="SMART" id="SM01390">
    <property type="entry name" value="Ribosomal_S4"/>
    <property type="match status" value="1"/>
</dbReference>
<evidence type="ECO:0000256" key="1">
    <source>
        <dbReference type="ARBA" id="ARBA00007465"/>
    </source>
</evidence>
<dbReference type="EMBL" id="PFKY01000064">
    <property type="protein sequence ID" value="PIY58837.1"/>
    <property type="molecule type" value="Genomic_DNA"/>
</dbReference>
<dbReference type="Gene3D" id="3.10.290.10">
    <property type="entry name" value="RNA-binding S4 domain"/>
    <property type="match status" value="1"/>
</dbReference>
<dbReference type="InterPro" id="IPR036986">
    <property type="entry name" value="S4_RNA-bd_sf"/>
</dbReference>